<evidence type="ECO:0000313" key="1">
    <source>
        <dbReference type="EMBL" id="KAL3272102.1"/>
    </source>
</evidence>
<accession>A0ABD2N0L1</accession>
<protein>
    <submittedName>
        <fullName evidence="1">Uncharacterized protein</fullName>
    </submittedName>
</protein>
<dbReference type="EMBL" id="JABFTP020000042">
    <property type="protein sequence ID" value="KAL3272102.1"/>
    <property type="molecule type" value="Genomic_DNA"/>
</dbReference>
<feature type="non-terminal residue" evidence="1">
    <location>
        <position position="63"/>
    </location>
</feature>
<organism evidence="1 2">
    <name type="scientific">Cryptolaemus montrouzieri</name>
    <dbReference type="NCBI Taxonomy" id="559131"/>
    <lineage>
        <taxon>Eukaryota</taxon>
        <taxon>Metazoa</taxon>
        <taxon>Ecdysozoa</taxon>
        <taxon>Arthropoda</taxon>
        <taxon>Hexapoda</taxon>
        <taxon>Insecta</taxon>
        <taxon>Pterygota</taxon>
        <taxon>Neoptera</taxon>
        <taxon>Endopterygota</taxon>
        <taxon>Coleoptera</taxon>
        <taxon>Polyphaga</taxon>
        <taxon>Cucujiformia</taxon>
        <taxon>Coccinelloidea</taxon>
        <taxon>Coccinellidae</taxon>
        <taxon>Scymninae</taxon>
        <taxon>Scymnini</taxon>
        <taxon>Cryptolaemus</taxon>
    </lineage>
</organism>
<proteinExistence type="predicted"/>
<dbReference type="AlphaFoldDB" id="A0ABD2N0L1"/>
<gene>
    <name evidence="1" type="ORF">HHI36_022564</name>
</gene>
<dbReference type="Proteomes" id="UP001516400">
    <property type="component" value="Unassembled WGS sequence"/>
</dbReference>
<comment type="caution">
    <text evidence="1">The sequence shown here is derived from an EMBL/GenBank/DDBJ whole genome shotgun (WGS) entry which is preliminary data.</text>
</comment>
<reference evidence="1 2" key="1">
    <citation type="journal article" date="2021" name="BMC Biol.">
        <title>Horizontally acquired antibacterial genes associated with adaptive radiation of ladybird beetles.</title>
        <authorList>
            <person name="Li H.S."/>
            <person name="Tang X.F."/>
            <person name="Huang Y.H."/>
            <person name="Xu Z.Y."/>
            <person name="Chen M.L."/>
            <person name="Du X.Y."/>
            <person name="Qiu B.Y."/>
            <person name="Chen P.T."/>
            <person name="Zhang W."/>
            <person name="Slipinski A."/>
            <person name="Escalona H.E."/>
            <person name="Waterhouse R.M."/>
            <person name="Zwick A."/>
            <person name="Pang H."/>
        </authorList>
    </citation>
    <scope>NUCLEOTIDE SEQUENCE [LARGE SCALE GENOMIC DNA]</scope>
    <source>
        <strain evidence="1">SYSU2018</strain>
    </source>
</reference>
<name>A0ABD2N0L1_9CUCU</name>
<sequence>MTKALKKPFQQIPTLTENNEKYITDAEKANKLATIFEEIHTPNNIETAEQKQITKEVDEYLCA</sequence>
<keyword evidence="2" id="KW-1185">Reference proteome</keyword>
<evidence type="ECO:0000313" key="2">
    <source>
        <dbReference type="Proteomes" id="UP001516400"/>
    </source>
</evidence>